<dbReference type="CDD" id="cd03809">
    <property type="entry name" value="GT4_MtfB-like"/>
    <property type="match status" value="1"/>
</dbReference>
<accession>A0A853CJU4</accession>
<dbReference type="Pfam" id="PF13692">
    <property type="entry name" value="Glyco_trans_1_4"/>
    <property type="match status" value="1"/>
</dbReference>
<dbReference type="Gene3D" id="3.40.50.2000">
    <property type="entry name" value="Glycogen Phosphorylase B"/>
    <property type="match status" value="2"/>
</dbReference>
<evidence type="ECO:0000313" key="3">
    <source>
        <dbReference type="Proteomes" id="UP000541969"/>
    </source>
</evidence>
<organism evidence="2 3">
    <name type="scientific">Petropleomorpha daqingensis</name>
    <dbReference type="NCBI Taxonomy" id="2026353"/>
    <lineage>
        <taxon>Bacteria</taxon>
        <taxon>Bacillati</taxon>
        <taxon>Actinomycetota</taxon>
        <taxon>Actinomycetes</taxon>
        <taxon>Geodermatophilales</taxon>
        <taxon>Geodermatophilaceae</taxon>
        <taxon>Petropleomorpha</taxon>
    </lineage>
</organism>
<dbReference type="GO" id="GO:0009103">
    <property type="term" value="P:lipopolysaccharide biosynthetic process"/>
    <property type="evidence" value="ECO:0007669"/>
    <property type="project" value="TreeGrafter"/>
</dbReference>
<keyword evidence="1 2" id="KW-0808">Transferase</keyword>
<dbReference type="PANTHER" id="PTHR46401">
    <property type="entry name" value="GLYCOSYLTRANSFERASE WBBK-RELATED"/>
    <property type="match status" value="1"/>
</dbReference>
<dbReference type="Proteomes" id="UP000541969">
    <property type="component" value="Unassembled WGS sequence"/>
</dbReference>
<reference evidence="2 3" key="1">
    <citation type="submission" date="2020-07" db="EMBL/GenBank/DDBJ databases">
        <title>Sequencing the genomes of 1000 actinobacteria strains.</title>
        <authorList>
            <person name="Klenk H.-P."/>
        </authorList>
    </citation>
    <scope>NUCLEOTIDE SEQUENCE [LARGE SCALE GENOMIC DNA]</scope>
    <source>
        <strain evidence="2 3">DSM 104001</strain>
    </source>
</reference>
<proteinExistence type="predicted"/>
<protein>
    <submittedName>
        <fullName evidence="2">Glycosyltransferase involved in cell wall biosynthesis</fullName>
    </submittedName>
</protein>
<dbReference type="SUPFAM" id="SSF53756">
    <property type="entry name" value="UDP-Glycosyltransferase/glycogen phosphorylase"/>
    <property type="match status" value="1"/>
</dbReference>
<sequence>MKVLFDAYWWVEGQPSGRRVVDSFLRTWLADWPEDELSAAVPARHLDQARAFAGGAPLTLHPVRARPHGVSVLTELGRLARDADAVLSQNYTPLRARAVRAVFIHDLMFDEHPEFFSRVERAYFAGMPWSARGADVVLTSTAAEAARIARVRPRLAGKVRPVGLSVPEAFRTRVAKDPGAGVEPGRFLLCVGRLNVRKNVDRLIDAVLAADLVRPDFPLVVVGEPNGLAIRGADADDRRVRFLGGVDDEGLKWLYEQCRLFVFPSLDEGFGLPVVEAALSGAPMVLSDIPAFRELAPGAAFFDPMSTAAIGAAIGDELGRPSPSPSPEVAVPSWSEVVGRIRATLAEQVAARR</sequence>
<comment type="caution">
    <text evidence="2">The sequence shown here is derived from an EMBL/GenBank/DDBJ whole genome shotgun (WGS) entry which is preliminary data.</text>
</comment>
<dbReference type="GO" id="GO:0016757">
    <property type="term" value="F:glycosyltransferase activity"/>
    <property type="evidence" value="ECO:0007669"/>
    <property type="project" value="TreeGrafter"/>
</dbReference>
<keyword evidence="3" id="KW-1185">Reference proteome</keyword>
<dbReference type="AlphaFoldDB" id="A0A853CJU4"/>
<dbReference type="PANTHER" id="PTHR46401:SF2">
    <property type="entry name" value="GLYCOSYLTRANSFERASE WBBK-RELATED"/>
    <property type="match status" value="1"/>
</dbReference>
<dbReference type="RefSeq" id="WP_179717253.1">
    <property type="nucleotide sequence ID" value="NZ_JACBZT010000001.1"/>
</dbReference>
<dbReference type="EMBL" id="JACBZT010000001">
    <property type="protein sequence ID" value="NYJ06263.1"/>
    <property type="molecule type" value="Genomic_DNA"/>
</dbReference>
<gene>
    <name evidence="2" type="ORF">GGQ55_002541</name>
</gene>
<evidence type="ECO:0000256" key="1">
    <source>
        <dbReference type="ARBA" id="ARBA00022679"/>
    </source>
</evidence>
<evidence type="ECO:0000313" key="2">
    <source>
        <dbReference type="EMBL" id="NYJ06263.1"/>
    </source>
</evidence>
<name>A0A853CJU4_9ACTN</name>